<feature type="region of interest" description="Disordered" evidence="1">
    <location>
        <begin position="100"/>
        <end position="138"/>
    </location>
</feature>
<keyword evidence="2" id="KW-0472">Membrane</keyword>
<feature type="compositionally biased region" description="Low complexity" evidence="1">
    <location>
        <begin position="105"/>
        <end position="116"/>
    </location>
</feature>
<evidence type="ECO:0000256" key="2">
    <source>
        <dbReference type="SAM" id="Phobius"/>
    </source>
</evidence>
<keyword evidence="2" id="KW-0812">Transmembrane</keyword>
<protein>
    <recommendedName>
        <fullName evidence="5">Lipopolysaccharide assembly protein A domain-containing protein</fullName>
    </recommendedName>
</protein>
<evidence type="ECO:0000313" key="4">
    <source>
        <dbReference type="Proteomes" id="UP001500212"/>
    </source>
</evidence>
<comment type="caution">
    <text evidence="3">The sequence shown here is derived from an EMBL/GenBank/DDBJ whole genome shotgun (WGS) entry which is preliminary data.</text>
</comment>
<keyword evidence="4" id="KW-1185">Reference proteome</keyword>
<accession>A0ABP8TYA6</accession>
<evidence type="ECO:0008006" key="5">
    <source>
        <dbReference type="Google" id="ProtNLM"/>
    </source>
</evidence>
<keyword evidence="2" id="KW-1133">Transmembrane helix</keyword>
<gene>
    <name evidence="3" type="ORF">GCM10023195_79330</name>
</gene>
<organism evidence="3 4">
    <name type="scientific">Actinoallomurus liliacearum</name>
    <dbReference type="NCBI Taxonomy" id="1080073"/>
    <lineage>
        <taxon>Bacteria</taxon>
        <taxon>Bacillati</taxon>
        <taxon>Actinomycetota</taxon>
        <taxon>Actinomycetes</taxon>
        <taxon>Streptosporangiales</taxon>
        <taxon>Thermomonosporaceae</taxon>
        <taxon>Actinoallomurus</taxon>
    </lineage>
</organism>
<name>A0ABP8TYA6_9ACTN</name>
<proteinExistence type="predicted"/>
<feature type="transmembrane region" description="Helical" evidence="2">
    <location>
        <begin position="45"/>
        <end position="67"/>
    </location>
</feature>
<dbReference type="Proteomes" id="UP001500212">
    <property type="component" value="Unassembled WGS sequence"/>
</dbReference>
<evidence type="ECO:0000256" key="1">
    <source>
        <dbReference type="SAM" id="MobiDB-lite"/>
    </source>
</evidence>
<dbReference type="RefSeq" id="WP_345365968.1">
    <property type="nucleotide sequence ID" value="NZ_BAABHJ010000040.1"/>
</dbReference>
<reference evidence="4" key="1">
    <citation type="journal article" date="2019" name="Int. J. Syst. Evol. Microbiol.">
        <title>The Global Catalogue of Microorganisms (GCM) 10K type strain sequencing project: providing services to taxonomists for standard genome sequencing and annotation.</title>
        <authorList>
            <consortium name="The Broad Institute Genomics Platform"/>
            <consortium name="The Broad Institute Genome Sequencing Center for Infectious Disease"/>
            <person name="Wu L."/>
            <person name="Ma J."/>
        </authorList>
    </citation>
    <scope>NUCLEOTIDE SEQUENCE [LARGE SCALE GENOMIC DNA]</scope>
    <source>
        <strain evidence="4">JCM 17938</strain>
    </source>
</reference>
<evidence type="ECO:0000313" key="3">
    <source>
        <dbReference type="EMBL" id="GAA4617736.1"/>
    </source>
</evidence>
<sequence>MIILGIVLAAAAVAVGVGVIAENSSSASIDIFGQHVPGVQTEGQVFAAGVLVAFVFMLGMGLAFLTLNRALRNRRELRDLREEHRESISTLEMEKQRLQRELARARGTAGETATTADDIRVAGRPAPDPVSSFFDRTD</sequence>
<dbReference type="EMBL" id="BAABHJ010000040">
    <property type="protein sequence ID" value="GAA4617736.1"/>
    <property type="molecule type" value="Genomic_DNA"/>
</dbReference>